<comment type="similarity">
    <text evidence="3">Belongs to the flavin monoamine oxidase family.</text>
</comment>
<evidence type="ECO:0000256" key="3">
    <source>
        <dbReference type="ARBA" id="ARBA00005995"/>
    </source>
</evidence>
<keyword evidence="4" id="KW-0963">Cytoplasm</keyword>
<dbReference type="PANTHER" id="PTHR10742">
    <property type="entry name" value="FLAVIN MONOAMINE OXIDASE"/>
    <property type="match status" value="1"/>
</dbReference>
<dbReference type="GO" id="GO:0046208">
    <property type="term" value="P:spermine catabolic process"/>
    <property type="evidence" value="ECO:0007669"/>
    <property type="project" value="UniProtKB-ARBA"/>
</dbReference>
<evidence type="ECO:0000256" key="7">
    <source>
        <dbReference type="ARBA" id="ARBA00023002"/>
    </source>
</evidence>
<evidence type="ECO:0000256" key="5">
    <source>
        <dbReference type="ARBA" id="ARBA00022630"/>
    </source>
</evidence>
<feature type="domain" description="Amine oxidase" evidence="8">
    <location>
        <begin position="67"/>
        <end position="145"/>
    </location>
</feature>
<dbReference type="InterPro" id="IPR050281">
    <property type="entry name" value="Flavin_monoamine_oxidase"/>
</dbReference>
<reference evidence="9" key="1">
    <citation type="journal article" date="2013" name="Nature">
        <title>Draft genome of the wheat A-genome progenitor Triticum urartu.</title>
        <authorList>
            <person name="Ling H.Q."/>
            <person name="Zhao S."/>
            <person name="Liu D."/>
            <person name="Wang J."/>
            <person name="Sun H."/>
            <person name="Zhang C."/>
            <person name="Fan H."/>
            <person name="Li D."/>
            <person name="Dong L."/>
            <person name="Tao Y."/>
            <person name="Gao C."/>
            <person name="Wu H."/>
            <person name="Li Y."/>
            <person name="Cui Y."/>
            <person name="Guo X."/>
            <person name="Zheng S."/>
            <person name="Wang B."/>
            <person name="Yu K."/>
            <person name="Liang Q."/>
            <person name="Yang W."/>
            <person name="Lou X."/>
            <person name="Chen J."/>
            <person name="Feng M."/>
            <person name="Jian J."/>
            <person name="Zhang X."/>
            <person name="Luo G."/>
            <person name="Jiang Y."/>
            <person name="Liu J."/>
            <person name="Wang Z."/>
            <person name="Sha Y."/>
            <person name="Zhang B."/>
            <person name="Wu H."/>
            <person name="Tang D."/>
            <person name="Shen Q."/>
            <person name="Xue P."/>
            <person name="Zou S."/>
            <person name="Wang X."/>
            <person name="Liu X."/>
            <person name="Wang F."/>
            <person name="Yang Y."/>
            <person name="An X."/>
            <person name="Dong Z."/>
            <person name="Zhang K."/>
            <person name="Zhang X."/>
            <person name="Luo M.C."/>
            <person name="Dvorak J."/>
            <person name="Tong Y."/>
            <person name="Wang J."/>
            <person name="Yang H."/>
            <person name="Li Z."/>
            <person name="Wang D."/>
            <person name="Zhang A."/>
            <person name="Wang J."/>
        </authorList>
    </citation>
    <scope>NUCLEOTIDE SEQUENCE</scope>
</reference>
<comment type="cofactor">
    <cofactor evidence="1">
        <name>FAD</name>
        <dbReference type="ChEBI" id="CHEBI:57692"/>
    </cofactor>
</comment>
<keyword evidence="7" id="KW-0560">Oxidoreductase</keyword>
<dbReference type="InterPro" id="IPR002937">
    <property type="entry name" value="Amino_oxidase"/>
</dbReference>
<keyword evidence="5" id="KW-0285">Flavoprotein</keyword>
<accession>M7YYN6</accession>
<dbReference type="GO" id="GO:0052901">
    <property type="term" value="F:spermine oxidase activity"/>
    <property type="evidence" value="ECO:0007669"/>
    <property type="project" value="UniProtKB-ARBA"/>
</dbReference>
<dbReference type="GO" id="GO:1903602">
    <property type="term" value="P:thermospermine catabolic process"/>
    <property type="evidence" value="ECO:0007669"/>
    <property type="project" value="UniProtKB-ARBA"/>
</dbReference>
<evidence type="ECO:0000313" key="9">
    <source>
        <dbReference type="EMBL" id="EMS55938.1"/>
    </source>
</evidence>
<name>M7YYN6_TRIUA</name>
<dbReference type="Gene3D" id="3.50.50.60">
    <property type="entry name" value="FAD/NAD(P)-binding domain"/>
    <property type="match status" value="1"/>
</dbReference>
<dbReference type="InterPro" id="IPR036188">
    <property type="entry name" value="FAD/NAD-bd_sf"/>
</dbReference>
<evidence type="ECO:0000256" key="2">
    <source>
        <dbReference type="ARBA" id="ARBA00004496"/>
    </source>
</evidence>
<dbReference type="AlphaFoldDB" id="M7YYN6"/>
<gene>
    <name evidence="9" type="ORF">TRIUR3_28466</name>
</gene>
<keyword evidence="6" id="KW-0274">FAD</keyword>
<dbReference type="EMBL" id="KD164357">
    <property type="protein sequence ID" value="EMS55938.1"/>
    <property type="molecule type" value="Genomic_DNA"/>
</dbReference>
<dbReference type="STRING" id="4572.M7YYN6"/>
<organism evidence="9">
    <name type="scientific">Triticum urartu</name>
    <name type="common">Red wild einkorn</name>
    <name type="synonym">Crithodium urartu</name>
    <dbReference type="NCBI Taxonomy" id="4572"/>
    <lineage>
        <taxon>Eukaryota</taxon>
        <taxon>Viridiplantae</taxon>
        <taxon>Streptophyta</taxon>
        <taxon>Embryophyta</taxon>
        <taxon>Tracheophyta</taxon>
        <taxon>Spermatophyta</taxon>
        <taxon>Magnoliopsida</taxon>
        <taxon>Liliopsida</taxon>
        <taxon>Poales</taxon>
        <taxon>Poaceae</taxon>
        <taxon>BOP clade</taxon>
        <taxon>Pooideae</taxon>
        <taxon>Triticodae</taxon>
        <taxon>Triticeae</taxon>
        <taxon>Triticinae</taxon>
        <taxon>Triticum</taxon>
    </lineage>
</organism>
<dbReference type="GO" id="GO:0050660">
    <property type="term" value="F:flavin adenine dinucleotide binding"/>
    <property type="evidence" value="ECO:0007669"/>
    <property type="project" value="UniProtKB-ARBA"/>
</dbReference>
<dbReference type="PANTHER" id="PTHR10742:SF405">
    <property type="entry name" value="PEROXISOMAL N(1)-ACETYL-SPERMINE_SPERMIDINE OXIDASE"/>
    <property type="match status" value="1"/>
</dbReference>
<dbReference type="eggNOG" id="KOG0685">
    <property type="taxonomic scope" value="Eukaryota"/>
</dbReference>
<evidence type="ECO:0000256" key="1">
    <source>
        <dbReference type="ARBA" id="ARBA00001974"/>
    </source>
</evidence>
<evidence type="ECO:0000256" key="4">
    <source>
        <dbReference type="ARBA" id="ARBA00022490"/>
    </source>
</evidence>
<evidence type="ECO:0000256" key="6">
    <source>
        <dbReference type="ARBA" id="ARBA00022827"/>
    </source>
</evidence>
<dbReference type="Pfam" id="PF01593">
    <property type="entry name" value="Amino_oxidase"/>
    <property type="match status" value="1"/>
</dbReference>
<dbReference type="GO" id="GO:0005737">
    <property type="term" value="C:cytoplasm"/>
    <property type="evidence" value="ECO:0007669"/>
    <property type="project" value="UniProtKB-SubCell"/>
</dbReference>
<evidence type="ECO:0000259" key="8">
    <source>
        <dbReference type="Pfam" id="PF01593"/>
    </source>
</evidence>
<comment type="subcellular location">
    <subcellularLocation>
        <location evidence="2">Cytoplasm</location>
    </subcellularLocation>
</comment>
<protein>
    <recommendedName>
        <fullName evidence="8">Amine oxidase domain-containing protein</fullName>
    </recommendedName>
</protein>
<proteinExistence type="inferred from homology"/>
<dbReference type="SUPFAM" id="SSF51905">
    <property type="entry name" value="FAD/NAD(P)-binding domain"/>
    <property type="match status" value="1"/>
</dbReference>
<sequence length="259" mass="28694">MEAARAGEAVGGGGVEEYLRRGLRAYQAARPGGSKEQEEIEEALIGMHINRERTDTSADDLGDLDLVAEGEYRDFPGDHVTIPGGYTRVVEHLVAALPPGTVRLGLRLRRLDWGETAVRLHFADEATTTLTADHVILTPLLDHIEWSAKWTQLVADLKAGKKRNDGSMSHQSIGLDGEEDNIFIENGRYTMPKDNRQAMGNKWEKAMASHDGAATKMSSTWTGIFSARENKKEERYKLMLDAKGEDGFGPEEDEEEARN</sequence>